<name>A0A1M4S8U4_9BACT</name>
<dbReference type="EMBL" id="FQUO01000001">
    <property type="protein sequence ID" value="SHE28626.1"/>
    <property type="molecule type" value="Genomic_DNA"/>
</dbReference>
<dbReference type="Proteomes" id="UP000184368">
    <property type="component" value="Unassembled WGS sequence"/>
</dbReference>
<dbReference type="InterPro" id="IPR052264">
    <property type="entry name" value="UPF0175_domain"/>
</dbReference>
<evidence type="ECO:0000256" key="1">
    <source>
        <dbReference type="ARBA" id="ARBA00005651"/>
    </source>
</evidence>
<sequence length="83" mass="9352">MYCVKTLTLNIPDHLDVDNREAAVILATQLYERGMLSLGLAAELAGYSKPAFMELLVRYNVSLFNYDAPELVNDIRNASKHHL</sequence>
<organism evidence="2 3">
    <name type="scientific">Cnuella takakiae</name>
    <dbReference type="NCBI Taxonomy" id="1302690"/>
    <lineage>
        <taxon>Bacteria</taxon>
        <taxon>Pseudomonadati</taxon>
        <taxon>Bacteroidota</taxon>
        <taxon>Chitinophagia</taxon>
        <taxon>Chitinophagales</taxon>
        <taxon>Chitinophagaceae</taxon>
        <taxon>Cnuella</taxon>
    </lineage>
</organism>
<evidence type="ECO:0000313" key="3">
    <source>
        <dbReference type="Proteomes" id="UP000184368"/>
    </source>
</evidence>
<evidence type="ECO:0000313" key="2">
    <source>
        <dbReference type="EMBL" id="SHE28626.1"/>
    </source>
</evidence>
<reference evidence="2 3" key="1">
    <citation type="submission" date="2016-11" db="EMBL/GenBank/DDBJ databases">
        <authorList>
            <person name="Jaros S."/>
            <person name="Januszkiewicz K."/>
            <person name="Wedrychowicz H."/>
        </authorList>
    </citation>
    <scope>NUCLEOTIDE SEQUENCE [LARGE SCALE GENOMIC DNA]</scope>
    <source>
        <strain evidence="2 3">DSM 26897</strain>
    </source>
</reference>
<keyword evidence="3" id="KW-1185">Reference proteome</keyword>
<dbReference type="PANTHER" id="PTHR37525:SF1">
    <property type="entry name" value="UPF0175 PROTEIN SSL1255"/>
    <property type="match status" value="1"/>
</dbReference>
<gene>
    <name evidence="2" type="ORF">SAMN05444008_10122</name>
</gene>
<dbReference type="Pfam" id="PF03683">
    <property type="entry name" value="UPF0175"/>
    <property type="match status" value="1"/>
</dbReference>
<accession>A0A1M4S8U4</accession>
<dbReference type="PANTHER" id="PTHR37525">
    <property type="entry name" value="UPF0175 PROTEIN SSL1255"/>
    <property type="match status" value="1"/>
</dbReference>
<proteinExistence type="inferred from homology"/>
<protein>
    <submittedName>
        <fullName evidence="2">Uncharacterized protein family (UPF0175)</fullName>
    </submittedName>
</protein>
<dbReference type="InterPro" id="IPR005368">
    <property type="entry name" value="UPF0175"/>
</dbReference>
<dbReference type="AlphaFoldDB" id="A0A1M4S8U4"/>
<comment type="similarity">
    <text evidence="1">Belongs to the UPF0175 family.</text>
</comment>